<dbReference type="InterPro" id="IPR025665">
    <property type="entry name" value="Beta-barrel_OMP_2"/>
</dbReference>
<feature type="chain" id="PRO_5033273743" evidence="1">
    <location>
        <begin position="20"/>
        <end position="203"/>
    </location>
</feature>
<evidence type="ECO:0000313" key="6">
    <source>
        <dbReference type="Proteomes" id="UP000294848"/>
    </source>
</evidence>
<dbReference type="Gene3D" id="2.40.160.20">
    <property type="match status" value="1"/>
</dbReference>
<dbReference type="AlphaFoldDB" id="A0A1I2AV62"/>
<dbReference type="InterPro" id="IPR011250">
    <property type="entry name" value="OMP/PagP_B-barrel"/>
</dbReference>
<dbReference type="EMBL" id="SNWI01000004">
    <property type="protein sequence ID" value="TDO02811.1"/>
    <property type="molecule type" value="Genomic_DNA"/>
</dbReference>
<dbReference type="EMBL" id="FONW01000001">
    <property type="protein sequence ID" value="SFE47629.1"/>
    <property type="molecule type" value="Genomic_DNA"/>
</dbReference>
<name>A0A1I2AV62_9BACT</name>
<evidence type="ECO:0000313" key="5">
    <source>
        <dbReference type="Proteomes" id="UP000198964"/>
    </source>
</evidence>
<evidence type="ECO:0000313" key="4">
    <source>
        <dbReference type="EMBL" id="TDO02811.1"/>
    </source>
</evidence>
<feature type="signal peptide" evidence="1">
    <location>
        <begin position="1"/>
        <end position="19"/>
    </location>
</feature>
<sequence length="203" mass="23517">MKRILLLGILSWLFFNVQAQRFEGGLVGGLNASQVDGDFTTGYHKPGVSFGGYVQTDLSMRFYAGAEIKYNQKGSRKNPDRETQDQEKYIMRLGYMDVPVYLGIRTSESISFIAGASVGYLMHSGEWENHGPFPEEDERPFNNFDFQALLGSRWQINDRLKVELRIAYSFLPIRDLPGDIYWYWWDDQYNNVISTSLYYRLGK</sequence>
<dbReference type="STRING" id="655355.SAMN05216283_101227"/>
<keyword evidence="5" id="KW-1185">Reference proteome</keyword>
<dbReference type="SUPFAM" id="SSF56925">
    <property type="entry name" value="OMPA-like"/>
    <property type="match status" value="1"/>
</dbReference>
<dbReference type="OrthoDB" id="1001536at2"/>
<reference evidence="4 6" key="2">
    <citation type="submission" date="2019-03" db="EMBL/GenBank/DDBJ databases">
        <title>Freshwater and sediment microbial communities from various areas in North America, analyzing microbe dynamics in response to fracking.</title>
        <authorList>
            <person name="Lamendella R."/>
        </authorList>
    </citation>
    <scope>NUCLEOTIDE SEQUENCE [LARGE SCALE GENOMIC DNA]</scope>
    <source>
        <strain evidence="4 6">114D</strain>
    </source>
</reference>
<reference evidence="3 5" key="1">
    <citation type="submission" date="2016-10" db="EMBL/GenBank/DDBJ databases">
        <authorList>
            <person name="de Groot N.N."/>
        </authorList>
    </citation>
    <scope>NUCLEOTIDE SEQUENCE [LARGE SCALE GENOMIC DNA]</scope>
    <source>
        <strain evidence="3 5">CGMCC 1.9156</strain>
    </source>
</reference>
<accession>A0A1I2AV62</accession>
<evidence type="ECO:0000259" key="2">
    <source>
        <dbReference type="Pfam" id="PF13568"/>
    </source>
</evidence>
<keyword evidence="1" id="KW-0732">Signal</keyword>
<protein>
    <submittedName>
        <fullName evidence="3">Outer membrane protein beta-barrel domain-containing protein</fullName>
    </submittedName>
    <submittedName>
        <fullName evidence="4">Outer membrane protein with beta-barrel domain</fullName>
    </submittedName>
</protein>
<feature type="domain" description="Outer membrane protein beta-barrel" evidence="2">
    <location>
        <begin position="18"/>
        <end position="172"/>
    </location>
</feature>
<proteinExistence type="predicted"/>
<dbReference type="Proteomes" id="UP000198964">
    <property type="component" value="Unassembled WGS sequence"/>
</dbReference>
<gene>
    <name evidence="4" type="ORF">DET52_104278</name>
    <name evidence="3" type="ORF">SAMN05216283_101227</name>
</gene>
<evidence type="ECO:0000256" key="1">
    <source>
        <dbReference type="SAM" id="SignalP"/>
    </source>
</evidence>
<organism evidence="3 5">
    <name type="scientific">Sunxiuqinia elliptica</name>
    <dbReference type="NCBI Taxonomy" id="655355"/>
    <lineage>
        <taxon>Bacteria</taxon>
        <taxon>Pseudomonadati</taxon>
        <taxon>Bacteroidota</taxon>
        <taxon>Bacteroidia</taxon>
        <taxon>Marinilabiliales</taxon>
        <taxon>Prolixibacteraceae</taxon>
        <taxon>Sunxiuqinia</taxon>
    </lineage>
</organism>
<dbReference type="Proteomes" id="UP000294848">
    <property type="component" value="Unassembled WGS sequence"/>
</dbReference>
<evidence type="ECO:0000313" key="3">
    <source>
        <dbReference type="EMBL" id="SFE47629.1"/>
    </source>
</evidence>
<dbReference type="Pfam" id="PF13568">
    <property type="entry name" value="OMP_b-brl_2"/>
    <property type="match status" value="1"/>
</dbReference>
<dbReference type="RefSeq" id="WP_093917980.1">
    <property type="nucleotide sequence ID" value="NZ_FONW01000001.1"/>
</dbReference>